<proteinExistence type="predicted"/>
<evidence type="ECO:0000259" key="8">
    <source>
        <dbReference type="Pfam" id="PF04082"/>
    </source>
</evidence>
<reference evidence="9 10" key="1">
    <citation type="submission" date="2016-10" db="EMBL/GenBank/DDBJ databases">
        <title>Draft genome sequence of Coniochaeta ligniaria NRRL30616, a lignocellulolytic fungus for bioabatement of inhibitors in plant biomass hydrolysates.</title>
        <authorList>
            <consortium name="DOE Joint Genome Institute"/>
            <person name="Jimenez D.J."/>
            <person name="Hector R.E."/>
            <person name="Riley R."/>
            <person name="Sun H."/>
            <person name="Grigoriev I.V."/>
            <person name="Van Elsas J.D."/>
            <person name="Nichols N.N."/>
        </authorList>
    </citation>
    <scope>NUCLEOTIDE SEQUENCE [LARGE SCALE GENOMIC DNA]</scope>
    <source>
        <strain evidence="9 10">NRRL 30616</strain>
    </source>
</reference>
<evidence type="ECO:0000256" key="7">
    <source>
        <dbReference type="SAM" id="MobiDB-lite"/>
    </source>
</evidence>
<dbReference type="InParanoid" id="A0A1J7JP37"/>
<dbReference type="OrthoDB" id="3945418at2759"/>
<dbReference type="GO" id="GO:0000785">
    <property type="term" value="C:chromatin"/>
    <property type="evidence" value="ECO:0007669"/>
    <property type="project" value="TreeGrafter"/>
</dbReference>
<dbReference type="PANTHER" id="PTHR40626:SF3">
    <property type="entry name" value="TRANSCRIPTION FACTOR WITH C2H2 AND ZN(2)-CYS(6) DNA BINDING DOMAIN (EUROFUNG)-RELATED"/>
    <property type="match status" value="1"/>
</dbReference>
<dbReference type="GO" id="GO:0008270">
    <property type="term" value="F:zinc ion binding"/>
    <property type="evidence" value="ECO:0007669"/>
    <property type="project" value="UniProtKB-KW"/>
</dbReference>
<keyword evidence="2" id="KW-0479">Metal-binding</keyword>
<sequence>MADALSTAATSWAVSTDQTSQADRGVGSLSHGMTSEQDQSLDFLDIERALENLPATPKSVSLDPKHWPAAVRWYMDIMSVFGSSFGSCTRPKLTFLARFTSTDGIGDSFECGDTEQRRWIMLSLLQGRLRMHELDKGAAAGLMPQPAPFELDFGLEISQGQTPVLFLPAWNRQQDAISMDAFRSSDSLQTSRVQDWLFGDLAMRTQEIVLGIQDVVQHRSRKSPINITWSPSMKMLCYRFFSPENLERFLLAFWAMWYPNWPVFHKPTFLAARKPGPLLAAMALIGASLTSENTDRDQAMVWADAVEEWVFTDDNFCDGPTDDEFGEDQIEARLDALRAAYAVILFLTWEGAVEQKKRARRVRFSQVIAVARSLRFSAATHENLDTYTCAANRLRAWRTFVLREELIRALLFVFLLDCGYLIFNNSPPRMAAFELQCQVPCPEVCFQADTLESWLQSIGIWSTTQIGRRQPLVSNVVEIVMNAHPSKEDWAMLQQMSSLNFFTVSNLFHNLIFHHQCGPTPTMEVPSICQGLMNWKGLWVTRQQDHGLLEPQPTDPRDAWKRPGFMRFAQEFWGLAYIIYKQPTYMQSLQRDGSQGPGGSLRKGFLPNSDDSGMGQVHELIMRFQDLSFVEELVAT</sequence>
<dbReference type="GO" id="GO:0006351">
    <property type="term" value="P:DNA-templated transcription"/>
    <property type="evidence" value="ECO:0007669"/>
    <property type="project" value="InterPro"/>
</dbReference>
<evidence type="ECO:0000256" key="1">
    <source>
        <dbReference type="ARBA" id="ARBA00004123"/>
    </source>
</evidence>
<dbReference type="EMBL" id="KV875097">
    <property type="protein sequence ID" value="OIW29506.1"/>
    <property type="molecule type" value="Genomic_DNA"/>
</dbReference>
<organism evidence="9 10">
    <name type="scientific">Coniochaeta ligniaria NRRL 30616</name>
    <dbReference type="NCBI Taxonomy" id="1408157"/>
    <lineage>
        <taxon>Eukaryota</taxon>
        <taxon>Fungi</taxon>
        <taxon>Dikarya</taxon>
        <taxon>Ascomycota</taxon>
        <taxon>Pezizomycotina</taxon>
        <taxon>Sordariomycetes</taxon>
        <taxon>Sordariomycetidae</taxon>
        <taxon>Coniochaetales</taxon>
        <taxon>Coniochaetaceae</taxon>
        <taxon>Coniochaeta</taxon>
    </lineage>
</organism>
<keyword evidence="3" id="KW-0677">Repeat</keyword>
<evidence type="ECO:0000313" key="10">
    <source>
        <dbReference type="Proteomes" id="UP000182658"/>
    </source>
</evidence>
<dbReference type="GO" id="GO:0005634">
    <property type="term" value="C:nucleus"/>
    <property type="evidence" value="ECO:0007669"/>
    <property type="project" value="UniProtKB-SubCell"/>
</dbReference>
<comment type="subcellular location">
    <subcellularLocation>
        <location evidence="1">Nucleus</location>
    </subcellularLocation>
</comment>
<name>A0A1J7JP37_9PEZI</name>
<evidence type="ECO:0000313" key="9">
    <source>
        <dbReference type="EMBL" id="OIW29506.1"/>
    </source>
</evidence>
<dbReference type="PANTHER" id="PTHR40626">
    <property type="entry name" value="MIP31509P"/>
    <property type="match status" value="1"/>
</dbReference>
<dbReference type="STRING" id="1408157.A0A1J7JP37"/>
<protein>
    <recommendedName>
        <fullName evidence="8">Xylanolytic transcriptional activator regulatory domain-containing protein</fullName>
    </recommendedName>
</protein>
<dbReference type="InterPro" id="IPR007219">
    <property type="entry name" value="XnlR_reg_dom"/>
</dbReference>
<evidence type="ECO:0000256" key="3">
    <source>
        <dbReference type="ARBA" id="ARBA00022737"/>
    </source>
</evidence>
<evidence type="ECO:0000256" key="2">
    <source>
        <dbReference type="ARBA" id="ARBA00022723"/>
    </source>
</evidence>
<dbReference type="GO" id="GO:0000978">
    <property type="term" value="F:RNA polymerase II cis-regulatory region sequence-specific DNA binding"/>
    <property type="evidence" value="ECO:0007669"/>
    <property type="project" value="InterPro"/>
</dbReference>
<dbReference type="Proteomes" id="UP000182658">
    <property type="component" value="Unassembled WGS sequence"/>
</dbReference>
<keyword evidence="5" id="KW-0862">Zinc</keyword>
<accession>A0A1J7JP37</accession>
<feature type="region of interest" description="Disordered" evidence="7">
    <location>
        <begin position="589"/>
        <end position="608"/>
    </location>
</feature>
<evidence type="ECO:0000256" key="5">
    <source>
        <dbReference type="ARBA" id="ARBA00022833"/>
    </source>
</evidence>
<feature type="domain" description="Xylanolytic transcriptional activator regulatory" evidence="8">
    <location>
        <begin position="251"/>
        <end position="446"/>
    </location>
</feature>
<dbReference type="GO" id="GO:0000981">
    <property type="term" value="F:DNA-binding transcription factor activity, RNA polymerase II-specific"/>
    <property type="evidence" value="ECO:0007669"/>
    <property type="project" value="InterPro"/>
</dbReference>
<evidence type="ECO:0000256" key="6">
    <source>
        <dbReference type="ARBA" id="ARBA00023242"/>
    </source>
</evidence>
<gene>
    <name evidence="9" type="ORF">CONLIGDRAFT_680351</name>
</gene>
<keyword evidence="4" id="KW-0863">Zinc-finger</keyword>
<dbReference type="InterPro" id="IPR051059">
    <property type="entry name" value="VerF-like"/>
</dbReference>
<dbReference type="AlphaFoldDB" id="A0A1J7JP37"/>
<keyword evidence="6" id="KW-0539">Nucleus</keyword>
<keyword evidence="10" id="KW-1185">Reference proteome</keyword>
<evidence type="ECO:0000256" key="4">
    <source>
        <dbReference type="ARBA" id="ARBA00022771"/>
    </source>
</evidence>
<dbReference type="Pfam" id="PF04082">
    <property type="entry name" value="Fungal_trans"/>
    <property type="match status" value="1"/>
</dbReference>